<comment type="catalytic activity">
    <reaction evidence="6">
        <text>L-lysyl(27)-[histone H3] + 3 S-adenosyl-L-methionine = N(6),N(6),N(6)-trimethyl-L-lysyl(27)-[histone H3] + 3 S-adenosyl-L-homocysteine + 3 H(+)</text>
        <dbReference type="Rhea" id="RHEA:60292"/>
        <dbReference type="Rhea" id="RHEA-COMP:15535"/>
        <dbReference type="Rhea" id="RHEA-COMP:15548"/>
        <dbReference type="ChEBI" id="CHEBI:15378"/>
        <dbReference type="ChEBI" id="CHEBI:29969"/>
        <dbReference type="ChEBI" id="CHEBI:57856"/>
        <dbReference type="ChEBI" id="CHEBI:59789"/>
        <dbReference type="ChEBI" id="CHEBI:61961"/>
        <dbReference type="EC" id="2.1.1.356"/>
    </reaction>
</comment>
<dbReference type="EMBL" id="NKQK01000017">
    <property type="protein sequence ID" value="PSS06193.1"/>
    <property type="molecule type" value="Genomic_DNA"/>
</dbReference>
<dbReference type="InterPro" id="IPR041355">
    <property type="entry name" value="Pre-SET_CXC"/>
</dbReference>
<dbReference type="InterPro" id="IPR001214">
    <property type="entry name" value="SET_dom"/>
</dbReference>
<feature type="region of interest" description="Disordered" evidence="7">
    <location>
        <begin position="897"/>
        <end position="924"/>
    </location>
</feature>
<comment type="caution">
    <text evidence="10">The sequence shown here is derived from an EMBL/GenBank/DDBJ whole genome shotgun (WGS) entry which is preliminary data.</text>
</comment>
<protein>
    <submittedName>
        <fullName evidence="10">Histone-lysine N-methyltransferase</fullName>
    </submittedName>
</protein>
<dbReference type="SMART" id="SM01114">
    <property type="entry name" value="CXC"/>
    <property type="match status" value="1"/>
</dbReference>
<evidence type="ECO:0000256" key="6">
    <source>
        <dbReference type="ARBA" id="ARBA00048568"/>
    </source>
</evidence>
<dbReference type="Proteomes" id="UP000241394">
    <property type="component" value="Chromosome LG17"/>
</dbReference>
<dbReference type="GO" id="GO:0003682">
    <property type="term" value="F:chromatin binding"/>
    <property type="evidence" value="ECO:0007669"/>
    <property type="project" value="TreeGrafter"/>
</dbReference>
<reference evidence="11" key="2">
    <citation type="journal article" date="2018" name="BMC Genomics">
        <title>A manually annotated Actinidia chinensis var. chinensis (kiwifruit) genome highlights the challenges associated with draft genomes and gene prediction in plants.</title>
        <authorList>
            <person name="Pilkington S.M."/>
            <person name="Crowhurst R."/>
            <person name="Hilario E."/>
            <person name="Nardozza S."/>
            <person name="Fraser L."/>
            <person name="Peng Y."/>
            <person name="Gunaseelan K."/>
            <person name="Simpson R."/>
            <person name="Tahir J."/>
            <person name="Deroles S.C."/>
            <person name="Templeton K."/>
            <person name="Luo Z."/>
            <person name="Davy M."/>
            <person name="Cheng C."/>
            <person name="McNeilage M."/>
            <person name="Scaglione D."/>
            <person name="Liu Y."/>
            <person name="Zhang Q."/>
            <person name="Datson P."/>
            <person name="De Silva N."/>
            <person name="Gardiner S.E."/>
            <person name="Bassett H."/>
            <person name="Chagne D."/>
            <person name="McCallum J."/>
            <person name="Dzierzon H."/>
            <person name="Deng C."/>
            <person name="Wang Y.Y."/>
            <person name="Barron L."/>
            <person name="Manako K."/>
            <person name="Bowen J."/>
            <person name="Foster T.M."/>
            <person name="Erridge Z.A."/>
            <person name="Tiffin H."/>
            <person name="Waite C.N."/>
            <person name="Davies K.M."/>
            <person name="Grierson E.P."/>
            <person name="Laing W.A."/>
            <person name="Kirk R."/>
            <person name="Chen X."/>
            <person name="Wood M."/>
            <person name="Montefiori M."/>
            <person name="Brummell D.A."/>
            <person name="Schwinn K.E."/>
            <person name="Catanach A."/>
            <person name="Fullerton C."/>
            <person name="Li D."/>
            <person name="Meiyalaghan S."/>
            <person name="Nieuwenhuizen N."/>
            <person name="Read N."/>
            <person name="Prakash R."/>
            <person name="Hunter D."/>
            <person name="Zhang H."/>
            <person name="McKenzie M."/>
            <person name="Knabel M."/>
            <person name="Harris A."/>
            <person name="Allan A.C."/>
            <person name="Gleave A."/>
            <person name="Chen A."/>
            <person name="Janssen B.J."/>
            <person name="Plunkett B."/>
            <person name="Ampomah-Dwamena C."/>
            <person name="Voogd C."/>
            <person name="Leif D."/>
            <person name="Lafferty D."/>
            <person name="Souleyre E.J.F."/>
            <person name="Varkonyi-Gasic E."/>
            <person name="Gambi F."/>
            <person name="Hanley J."/>
            <person name="Yao J.L."/>
            <person name="Cheung J."/>
            <person name="David K.M."/>
            <person name="Warren B."/>
            <person name="Marsh K."/>
            <person name="Snowden K.C."/>
            <person name="Lin-Wang K."/>
            <person name="Brian L."/>
            <person name="Martinez-Sanchez M."/>
            <person name="Wang M."/>
            <person name="Ileperuma N."/>
            <person name="Macnee N."/>
            <person name="Campin R."/>
            <person name="McAtee P."/>
            <person name="Drummond R.S.M."/>
            <person name="Espley R.V."/>
            <person name="Ireland H.S."/>
            <person name="Wu R."/>
            <person name="Atkinson R.G."/>
            <person name="Karunairetnam S."/>
            <person name="Bulley S."/>
            <person name="Chunkath S."/>
            <person name="Hanley Z."/>
            <person name="Storey R."/>
            <person name="Thrimawithana A.H."/>
            <person name="Thomson S."/>
            <person name="David C."/>
            <person name="Testolin R."/>
            <person name="Huang H."/>
            <person name="Hellens R.P."/>
            <person name="Schaffer R.J."/>
        </authorList>
    </citation>
    <scope>NUCLEOTIDE SEQUENCE [LARGE SCALE GENOMIC DNA]</scope>
    <source>
        <strain evidence="11">cv. Red5</strain>
    </source>
</reference>
<dbReference type="PROSITE" id="PS51633">
    <property type="entry name" value="CXC"/>
    <property type="match status" value="1"/>
</dbReference>
<dbReference type="SMART" id="SM00317">
    <property type="entry name" value="SET"/>
    <property type="match status" value="1"/>
</dbReference>
<feature type="compositionally biased region" description="Basic and acidic residues" evidence="7">
    <location>
        <begin position="901"/>
        <end position="910"/>
    </location>
</feature>
<dbReference type="Pfam" id="PF00856">
    <property type="entry name" value="SET"/>
    <property type="match status" value="1"/>
</dbReference>
<dbReference type="InterPro" id="IPR026489">
    <property type="entry name" value="CXC_dom"/>
</dbReference>
<evidence type="ECO:0000256" key="2">
    <source>
        <dbReference type="ARBA" id="ARBA00022603"/>
    </source>
</evidence>
<evidence type="ECO:0000256" key="1">
    <source>
        <dbReference type="ARBA" id="ARBA00004123"/>
    </source>
</evidence>
<gene>
    <name evidence="10" type="ORF">CEY00_Acc19683</name>
</gene>
<dbReference type="GO" id="GO:0032259">
    <property type="term" value="P:methylation"/>
    <property type="evidence" value="ECO:0007669"/>
    <property type="project" value="UniProtKB-KW"/>
</dbReference>
<dbReference type="InParanoid" id="A0A2R6QDH2"/>
<dbReference type="Pfam" id="PF18264">
    <property type="entry name" value="preSET_CXC"/>
    <property type="match status" value="1"/>
</dbReference>
<organism evidence="10 11">
    <name type="scientific">Actinidia chinensis var. chinensis</name>
    <name type="common">Chinese soft-hair kiwi</name>
    <dbReference type="NCBI Taxonomy" id="1590841"/>
    <lineage>
        <taxon>Eukaryota</taxon>
        <taxon>Viridiplantae</taxon>
        <taxon>Streptophyta</taxon>
        <taxon>Embryophyta</taxon>
        <taxon>Tracheophyta</taxon>
        <taxon>Spermatophyta</taxon>
        <taxon>Magnoliopsida</taxon>
        <taxon>eudicotyledons</taxon>
        <taxon>Gunneridae</taxon>
        <taxon>Pentapetalae</taxon>
        <taxon>asterids</taxon>
        <taxon>Ericales</taxon>
        <taxon>Actinidiaceae</taxon>
        <taxon>Actinidia</taxon>
    </lineage>
</organism>
<evidence type="ECO:0000313" key="11">
    <source>
        <dbReference type="Proteomes" id="UP000241394"/>
    </source>
</evidence>
<dbReference type="FunCoup" id="A0A2R6QDH2">
    <property type="interactions" value="4260"/>
</dbReference>
<dbReference type="SUPFAM" id="SSF82199">
    <property type="entry name" value="SET domain"/>
    <property type="match status" value="1"/>
</dbReference>
<dbReference type="InterPro" id="IPR046341">
    <property type="entry name" value="SET_dom_sf"/>
</dbReference>
<dbReference type="GO" id="GO:0031507">
    <property type="term" value="P:heterochromatin formation"/>
    <property type="evidence" value="ECO:0007669"/>
    <property type="project" value="TreeGrafter"/>
</dbReference>
<dbReference type="GO" id="GO:0050793">
    <property type="term" value="P:regulation of developmental process"/>
    <property type="evidence" value="ECO:0007669"/>
    <property type="project" value="UniProtKB-ARBA"/>
</dbReference>
<dbReference type="InterPro" id="IPR058609">
    <property type="entry name" value="HTH_CLF-like"/>
</dbReference>
<dbReference type="STRING" id="1590841.A0A2R6QDH2"/>
<dbReference type="PROSITE" id="PS50280">
    <property type="entry name" value="SET"/>
    <property type="match status" value="1"/>
</dbReference>
<dbReference type="OMA" id="DMCAGST"/>
<keyword evidence="2 10" id="KW-0489">Methyltransferase</keyword>
<evidence type="ECO:0000259" key="9">
    <source>
        <dbReference type="PROSITE" id="PS51633"/>
    </source>
</evidence>
<dbReference type="GO" id="GO:0031519">
    <property type="term" value="C:PcG protein complex"/>
    <property type="evidence" value="ECO:0007669"/>
    <property type="project" value="InterPro"/>
</dbReference>
<dbReference type="Gene3D" id="2.170.270.10">
    <property type="entry name" value="SET domain"/>
    <property type="match status" value="1"/>
</dbReference>
<dbReference type="GO" id="GO:0140951">
    <property type="term" value="F:histone H3K27 trimethyltransferase activity"/>
    <property type="evidence" value="ECO:0007669"/>
    <property type="project" value="UniProtKB-EC"/>
</dbReference>
<evidence type="ECO:0000256" key="5">
    <source>
        <dbReference type="ARBA" id="ARBA00023242"/>
    </source>
</evidence>
<feature type="region of interest" description="Disordered" evidence="7">
    <location>
        <begin position="495"/>
        <end position="518"/>
    </location>
</feature>
<evidence type="ECO:0000259" key="8">
    <source>
        <dbReference type="PROSITE" id="PS50280"/>
    </source>
</evidence>
<dbReference type="PANTHER" id="PTHR45747:SF14">
    <property type="entry name" value="HISTONE-LYSINE N-METHYLTRANSFERASE EZA1"/>
    <property type="match status" value="1"/>
</dbReference>
<dbReference type="Pfam" id="PF25996">
    <property type="entry name" value="HTH_CLF_N"/>
    <property type="match status" value="1"/>
</dbReference>
<reference evidence="10 11" key="1">
    <citation type="submission" date="2017-07" db="EMBL/GenBank/DDBJ databases">
        <title>An improved, manually edited Actinidia chinensis var. chinensis (kiwifruit) genome highlights the challenges associated with draft genomes and gene prediction in plants.</title>
        <authorList>
            <person name="Pilkington S."/>
            <person name="Crowhurst R."/>
            <person name="Hilario E."/>
            <person name="Nardozza S."/>
            <person name="Fraser L."/>
            <person name="Peng Y."/>
            <person name="Gunaseelan K."/>
            <person name="Simpson R."/>
            <person name="Tahir J."/>
            <person name="Deroles S."/>
            <person name="Templeton K."/>
            <person name="Luo Z."/>
            <person name="Davy M."/>
            <person name="Cheng C."/>
            <person name="Mcneilage M."/>
            <person name="Scaglione D."/>
            <person name="Liu Y."/>
            <person name="Zhang Q."/>
            <person name="Datson P."/>
            <person name="De Silva N."/>
            <person name="Gardiner S."/>
            <person name="Bassett H."/>
            <person name="Chagne D."/>
            <person name="Mccallum J."/>
            <person name="Dzierzon H."/>
            <person name="Deng C."/>
            <person name="Wang Y.-Y."/>
            <person name="Barron N."/>
            <person name="Manako K."/>
            <person name="Bowen J."/>
            <person name="Foster T."/>
            <person name="Erridge Z."/>
            <person name="Tiffin H."/>
            <person name="Waite C."/>
            <person name="Davies K."/>
            <person name="Grierson E."/>
            <person name="Laing W."/>
            <person name="Kirk R."/>
            <person name="Chen X."/>
            <person name="Wood M."/>
            <person name="Montefiori M."/>
            <person name="Brummell D."/>
            <person name="Schwinn K."/>
            <person name="Catanach A."/>
            <person name="Fullerton C."/>
            <person name="Li D."/>
            <person name="Meiyalaghan S."/>
            <person name="Nieuwenhuizen N."/>
            <person name="Read N."/>
            <person name="Prakash R."/>
            <person name="Hunter D."/>
            <person name="Zhang H."/>
            <person name="Mckenzie M."/>
            <person name="Knabel M."/>
            <person name="Harris A."/>
            <person name="Allan A."/>
            <person name="Chen A."/>
            <person name="Janssen B."/>
            <person name="Plunkett B."/>
            <person name="Dwamena C."/>
            <person name="Voogd C."/>
            <person name="Leif D."/>
            <person name="Lafferty D."/>
            <person name="Souleyre E."/>
            <person name="Varkonyi-Gasic E."/>
            <person name="Gambi F."/>
            <person name="Hanley J."/>
            <person name="Yao J.-L."/>
            <person name="Cheung J."/>
            <person name="David K."/>
            <person name="Warren B."/>
            <person name="Marsh K."/>
            <person name="Snowden K."/>
            <person name="Lin-Wang K."/>
            <person name="Brian L."/>
            <person name="Martinez-Sanchez M."/>
            <person name="Wang M."/>
            <person name="Ileperuma N."/>
            <person name="Macnee N."/>
            <person name="Campin R."/>
            <person name="Mcatee P."/>
            <person name="Drummond R."/>
            <person name="Espley R."/>
            <person name="Ireland H."/>
            <person name="Wu R."/>
            <person name="Atkinson R."/>
            <person name="Karunairetnam S."/>
            <person name="Bulley S."/>
            <person name="Chunkath S."/>
            <person name="Hanley Z."/>
            <person name="Storey R."/>
            <person name="Thrimawithana A."/>
            <person name="Thomson S."/>
            <person name="David C."/>
            <person name="Testolin R."/>
        </authorList>
    </citation>
    <scope>NUCLEOTIDE SEQUENCE [LARGE SCALE GENOMIC DNA]</scope>
    <source>
        <strain evidence="11">cv. Red5</strain>
        <tissue evidence="10">Young leaf</tissue>
    </source>
</reference>
<keyword evidence="4" id="KW-0949">S-adenosyl-L-methionine</keyword>
<feature type="compositionally biased region" description="Basic and acidic residues" evidence="7">
    <location>
        <begin position="496"/>
        <end position="508"/>
    </location>
</feature>
<name>A0A2R6QDH2_ACTCC</name>
<evidence type="ECO:0000256" key="7">
    <source>
        <dbReference type="SAM" id="MobiDB-lite"/>
    </source>
</evidence>
<feature type="region of interest" description="Disordered" evidence="7">
    <location>
        <begin position="411"/>
        <end position="457"/>
    </location>
</feature>
<dbReference type="FunFam" id="2.170.270.10:FF:000001">
    <property type="entry name" value="Putative histone-lysine N-methyltransferase EZH2"/>
    <property type="match status" value="1"/>
</dbReference>
<evidence type="ECO:0000256" key="4">
    <source>
        <dbReference type="ARBA" id="ARBA00022691"/>
    </source>
</evidence>
<accession>A0A2R6QDH2</accession>
<sequence length="924" mass="103523">MISKSSDSASKLRKSHAEQTSDGFGTLTHKIQQMKKQILADRVVSITEKVNENRKKLEGHVSLLESVATSRNDVSVVDANGQAKMLSSRIENPLCKFSGFALGLGDKDCVNIQEVVYSASTNLPYIEKIPPYTTWIFLDRNQRMAEDQSVVGRRRIYYDAHGSEALICSDSEEEIAEPDEEKHVFSKGEDRILWMTSQEHGLGEEVLNIVSQYVGGTTSEIQERCNMLKEKNQEKHNRRFKGCEENGSEKNYILEKSLSAALDSFDNLFCRRCLVFDCRLHGCSQSLINSEKQPYSSESDDDGNPCSDQCYLRNQEKHNRRFKGCEENGSEKNYILEKSLSAALDSFDNLFCRRCLVFDCRLHGCSQSLINSEKQPYSSESDDDGNPCSDQCYLRLKVGKDLPEGSAVNYLRRLGSRSSGEEGRTPTSPSAEEAGDDSMHHEMGKRKVPKDTTELPEKLTLVSDDIQGSFKKQKRAQSAGTLDCEGFLTVDSCSSEEGRNVESGKPDNNESLASAKSQSESSSDKFSCALSVPGQGVEDSARCKAQGISHCAEVPVLKEWKPLEKELYLKGVEIFGRNSCLISRNLLSGLKTCIEVSSYMYDDEAGMPRGAVGMPTSFSEDKKKLDADFMEREIPRSRLFRRRGRTRKLKYSWKSAGHPSIWKRIADGKNQSCKQYIPCGCQPMCGKQCPCLHNGTCCEKYCGCSKSCKNRFRGCHCAKSQCRSRQCPCFAAGRECDPDVCRNCWVSCGDGSLDGPPKRGDGQCGNMRLLLRQQQRILLAKSEVAGWGAFLKNPVNKNDYLGEYTGELISHREADKRGKIYDRANSSFLFDLNDQYVLDAYRKGDKLKFANHSSNPNCYAKVMLVAGDHRVGIFAKEHIEASEELFYDYRYGPDQAPAWARKPDGWKGDDSSISNGRAKKHQSH</sequence>
<keyword evidence="5" id="KW-0539">Nucleus</keyword>
<keyword evidence="3 10" id="KW-0808">Transferase</keyword>
<dbReference type="InterPro" id="IPR033467">
    <property type="entry name" value="Tesmin/TSO1-like_CXC"/>
</dbReference>
<dbReference type="PROSITE" id="PS51576">
    <property type="entry name" value="SAM_MT43_EZ"/>
    <property type="match status" value="1"/>
</dbReference>
<evidence type="ECO:0000256" key="3">
    <source>
        <dbReference type="ARBA" id="ARBA00022679"/>
    </source>
</evidence>
<feature type="region of interest" description="Disordered" evidence="7">
    <location>
        <begin position="1"/>
        <end position="26"/>
    </location>
</feature>
<dbReference type="InterPro" id="IPR025778">
    <property type="entry name" value="Hist-Lys_N-MeTrfase_plant"/>
</dbReference>
<dbReference type="OrthoDB" id="6141102at2759"/>
<dbReference type="InterPro" id="IPR045318">
    <property type="entry name" value="EZH1/2-like"/>
</dbReference>
<dbReference type="CDD" id="cd10519">
    <property type="entry name" value="SET_EZH"/>
    <property type="match status" value="1"/>
</dbReference>
<proteinExistence type="predicted"/>
<comment type="subcellular location">
    <subcellularLocation>
        <location evidence="1">Nucleus</location>
    </subcellularLocation>
</comment>
<feature type="domain" description="CXC" evidence="9">
    <location>
        <begin position="662"/>
        <end position="761"/>
    </location>
</feature>
<dbReference type="AlphaFoldDB" id="A0A2R6QDH2"/>
<dbReference type="PANTHER" id="PTHR45747">
    <property type="entry name" value="HISTONE-LYSINE N-METHYLTRANSFERASE E(Z)"/>
    <property type="match status" value="1"/>
</dbReference>
<keyword evidence="11" id="KW-1185">Reference proteome</keyword>
<evidence type="ECO:0000313" key="10">
    <source>
        <dbReference type="EMBL" id="PSS06193.1"/>
    </source>
</evidence>
<feature type="domain" description="SET" evidence="8">
    <location>
        <begin position="775"/>
        <end position="890"/>
    </location>
</feature>
<dbReference type="Gramene" id="PSS06193">
    <property type="protein sequence ID" value="PSS06193"/>
    <property type="gene ID" value="CEY00_Acc19683"/>
</dbReference>